<evidence type="ECO:0000256" key="1">
    <source>
        <dbReference type="SAM" id="MobiDB-lite"/>
    </source>
</evidence>
<feature type="region of interest" description="Disordered" evidence="1">
    <location>
        <begin position="563"/>
        <end position="593"/>
    </location>
</feature>
<keyword evidence="3" id="KW-1185">Reference proteome</keyword>
<comment type="caution">
    <text evidence="2">The sequence shown here is derived from an EMBL/GenBank/DDBJ whole genome shotgun (WGS) entry which is preliminary data.</text>
</comment>
<accession>A0AAD7VSK8</accession>
<sequence>MQPTRSLRHNASVRSAASTSVAQRHQQSTSGGADKAYDAVLSKAAAKHAFELAIASSSANETGYTHGGLNTGSSMSTGRRQERHVFPRRLSVRTGSNRRSVLSETGLTRSKTVGPSSTFVPIGGKEDDSDSSTVGYATLARSASVGANNFARARSVQSFKSGGYSRSETITSPPCSPISTGSMTAATSSLRKDSFLRGGDEFAEVGYRNNPRLRKKYEKKLAAAAKKVEKAERAEKADNGSDRGGNAFIKGVKKMFTFASLNAKNGGVQREVSDEDERGTYSALTTTTSEFTSPRSVIASHAPIPPQQVSSRQAYYRPASQAGYTFSRRTSFAQSMRRVHVDDDEGSFDVTTPALGILKDKTNNNLQDAWITSRMSSYASTDPFLSAAVRETPSPPPLPTTQPLRRKPSLFRKPLMGQITPERAYSTIIRRIQSRGTDTASHVSAVTAPAEQTATLRQQHSVPRHSPFTQHTLTDLDGNQVAARQLPESSNVSFDSSISSRYLRREDPAFSTMRLINTESRPTAASAFEHQHPATIPTENTNSQNPVARPDRLNRFFSTTSTGSLAAALPPPPTTILTPAAVSPQSTGDTAASWANANPFRSRVRPQEISSLFPYYGVTRRATSTTASGTSRSRWHHCQDGNVLDCPPSIDIGDINSSEDAVIFRGGTASISRFSTASEGRAGESEHTAGVVDGTLRDLISDAVAMQFGPAW</sequence>
<feature type="compositionally biased region" description="Polar residues" evidence="1">
    <location>
        <begin position="106"/>
        <end position="119"/>
    </location>
</feature>
<gene>
    <name evidence="2" type="ORF">POJ06DRAFT_281490</name>
</gene>
<feature type="region of interest" description="Disordered" evidence="1">
    <location>
        <begin position="161"/>
        <end position="184"/>
    </location>
</feature>
<protein>
    <submittedName>
        <fullName evidence="2">Uncharacterized protein</fullName>
    </submittedName>
</protein>
<reference evidence="2" key="1">
    <citation type="submission" date="2023-03" db="EMBL/GenBank/DDBJ databases">
        <title>Near-Complete genome sequence of Lipomyces tetrasporous NRRL Y-64009, an oleaginous yeast capable of growing on lignocellulosic hydrolysates.</title>
        <authorList>
            <consortium name="Lawrence Berkeley National Laboratory"/>
            <person name="Jagtap S.S."/>
            <person name="Liu J.-J."/>
            <person name="Walukiewicz H.E."/>
            <person name="Pangilinan J."/>
            <person name="Lipzen A."/>
            <person name="Ahrendt S."/>
            <person name="Koriabine M."/>
            <person name="Cobaugh K."/>
            <person name="Salamov A."/>
            <person name="Yoshinaga Y."/>
            <person name="Ng V."/>
            <person name="Daum C."/>
            <person name="Grigoriev I.V."/>
            <person name="Slininger P.J."/>
            <person name="Dien B.S."/>
            <person name="Jin Y.-S."/>
            <person name="Rao C.V."/>
        </authorList>
    </citation>
    <scope>NUCLEOTIDE SEQUENCE</scope>
    <source>
        <strain evidence="2">NRRL Y-64009</strain>
    </source>
</reference>
<name>A0AAD7VSK8_9ASCO</name>
<evidence type="ECO:0000313" key="2">
    <source>
        <dbReference type="EMBL" id="KAJ8100433.1"/>
    </source>
</evidence>
<feature type="region of interest" description="Disordered" evidence="1">
    <location>
        <begin position="1"/>
        <end position="34"/>
    </location>
</feature>
<feature type="compositionally biased region" description="Low complexity" evidence="1">
    <location>
        <begin position="12"/>
        <end position="22"/>
    </location>
</feature>
<organism evidence="2 3">
    <name type="scientific">Lipomyces tetrasporus</name>
    <dbReference type="NCBI Taxonomy" id="54092"/>
    <lineage>
        <taxon>Eukaryota</taxon>
        <taxon>Fungi</taxon>
        <taxon>Dikarya</taxon>
        <taxon>Ascomycota</taxon>
        <taxon>Saccharomycotina</taxon>
        <taxon>Lipomycetes</taxon>
        <taxon>Lipomycetales</taxon>
        <taxon>Lipomycetaceae</taxon>
        <taxon>Lipomyces</taxon>
    </lineage>
</organism>
<dbReference type="AlphaFoldDB" id="A0AAD7VSK8"/>
<proteinExistence type="predicted"/>
<feature type="region of interest" description="Disordered" evidence="1">
    <location>
        <begin position="106"/>
        <end position="131"/>
    </location>
</feature>
<feature type="compositionally biased region" description="Polar residues" evidence="1">
    <location>
        <begin position="583"/>
        <end position="593"/>
    </location>
</feature>
<dbReference type="RefSeq" id="XP_056043883.1">
    <property type="nucleotide sequence ID" value="XM_056189953.1"/>
</dbReference>
<evidence type="ECO:0000313" key="3">
    <source>
        <dbReference type="Proteomes" id="UP001217417"/>
    </source>
</evidence>
<dbReference type="Proteomes" id="UP001217417">
    <property type="component" value="Unassembled WGS sequence"/>
</dbReference>
<dbReference type="GeneID" id="80885119"/>
<dbReference type="EMBL" id="JARPMG010000005">
    <property type="protein sequence ID" value="KAJ8100433.1"/>
    <property type="molecule type" value="Genomic_DNA"/>
</dbReference>